<dbReference type="EMBL" id="DTHS01000001">
    <property type="protein sequence ID" value="HHR48053.1"/>
    <property type="molecule type" value="Genomic_DNA"/>
</dbReference>
<accession>A0A7V6CMF1</accession>
<name>A0A7V6CMF1_UNCW3</name>
<evidence type="ECO:0000313" key="1">
    <source>
        <dbReference type="EMBL" id="HHR48053.1"/>
    </source>
</evidence>
<dbReference type="NCBIfam" id="NF045524">
    <property type="entry name" value="MXAN_6640_HExxH"/>
    <property type="match status" value="1"/>
</dbReference>
<proteinExistence type="predicted"/>
<protein>
    <submittedName>
        <fullName evidence="1">Uncharacterized protein</fullName>
    </submittedName>
</protein>
<comment type="caution">
    <text evidence="1">The sequence shown here is derived from an EMBL/GenBank/DDBJ whole genome shotgun (WGS) entry which is preliminary data.</text>
</comment>
<reference evidence="1" key="1">
    <citation type="journal article" date="2020" name="mSystems">
        <title>Genome- and Community-Level Interaction Insights into Carbon Utilization and Element Cycling Functions of Hydrothermarchaeota in Hydrothermal Sediment.</title>
        <authorList>
            <person name="Zhou Z."/>
            <person name="Liu Y."/>
            <person name="Xu W."/>
            <person name="Pan J."/>
            <person name="Luo Z.H."/>
            <person name="Li M."/>
        </authorList>
    </citation>
    <scope>NUCLEOTIDE SEQUENCE [LARGE SCALE GENOMIC DNA]</scope>
    <source>
        <strain evidence="1">SpSt-791</strain>
    </source>
</reference>
<dbReference type="AlphaFoldDB" id="A0A7V6CMF1"/>
<organism evidence="1">
    <name type="scientific">candidate division WOR-3 bacterium</name>
    <dbReference type="NCBI Taxonomy" id="2052148"/>
    <lineage>
        <taxon>Bacteria</taxon>
        <taxon>Bacteria division WOR-3</taxon>
    </lineage>
</organism>
<sequence length="680" mass="78033">MGNWFFLLLFLFNKKEVDKIIGDWCYTICALEAFKAKASLQRPNLSGPVEYIEGDRFRVHYTRSGSDAVSRAYAESVASYIAHSFRLQVDSLNWAPPPPDFGLGGDDRYDIYIKALPSGIGGYCAPEYSYPNPYPDGATSYIAVANNLSIGGFLKVVCAHEFNHACQFRYSSEEESFWYENTAVWMEDVCYEEINDYVGYLSSSPGPLTTPYYPINTFIQGGLYQYAGGIWAMYLEDRFDTDCLRKIWERQGVVNGNNTLEGFDYVLRNFYNSNLNNALKEYGIWRYFTGQRAIPDRFFKEGNLWPMVSVMSTHNSYPCQGNSSSYEPVVPGGADYINFLNGGGKFFLFFDGDDGFNWQAIVIGYKREEPRIYELNLNSQAQGNDSFDWRYEDNFVLIPIVAHWEYGIGYQLNFNYSGNIRILFDIGVEEIRGFPSIADSYQLVYPNVLIKNYGQRATDFSVRLTCGNFYSDIRNISLNPNDTQRVYFLPCTLKARNYQYYRCTTLLYNDERPSNNLKEGRIFVKVEDCGVESIIEPSGNISQGSYVQPKAIIKNYGNLRAEFNVIFAIGDWQTIKRISIPANTEILVIFDSLWYAATLGEHLAKCSTALANDLNRNNDKKEIIFYVTLPAVEENNFFNNLKDNDFLIFDIKGSKVNTNYFKKGIYFLKNRKQLKKIVIK</sequence>
<gene>
    <name evidence="1" type="ORF">ENV79_00180</name>
</gene>